<evidence type="ECO:0000256" key="1">
    <source>
        <dbReference type="SAM" id="Phobius"/>
    </source>
</evidence>
<dbReference type="Gene3D" id="3.30.450.40">
    <property type="match status" value="1"/>
</dbReference>
<dbReference type="PANTHER" id="PTHR45138:SF9">
    <property type="entry name" value="DIGUANYLATE CYCLASE DGCM-RELATED"/>
    <property type="match status" value="1"/>
</dbReference>
<dbReference type="SUPFAM" id="SSF55073">
    <property type="entry name" value="Nucleotide cyclase"/>
    <property type="match status" value="1"/>
</dbReference>
<keyword evidence="1" id="KW-0812">Transmembrane</keyword>
<evidence type="ECO:0000313" key="3">
    <source>
        <dbReference type="EMBL" id="SDJ36271.1"/>
    </source>
</evidence>
<dbReference type="Gene3D" id="3.30.70.270">
    <property type="match status" value="1"/>
</dbReference>
<dbReference type="InterPro" id="IPR000160">
    <property type="entry name" value="GGDEF_dom"/>
</dbReference>
<dbReference type="SUPFAM" id="SSF55781">
    <property type="entry name" value="GAF domain-like"/>
    <property type="match status" value="1"/>
</dbReference>
<feature type="transmembrane region" description="Helical" evidence="1">
    <location>
        <begin position="98"/>
        <end position="114"/>
    </location>
</feature>
<feature type="domain" description="GGDEF" evidence="2">
    <location>
        <begin position="367"/>
        <end position="503"/>
    </location>
</feature>
<dbReference type="GO" id="GO:1902201">
    <property type="term" value="P:negative regulation of bacterial-type flagellum-dependent cell motility"/>
    <property type="evidence" value="ECO:0007669"/>
    <property type="project" value="TreeGrafter"/>
</dbReference>
<dbReference type="InterPro" id="IPR029016">
    <property type="entry name" value="GAF-like_dom_sf"/>
</dbReference>
<dbReference type="PANTHER" id="PTHR45138">
    <property type="entry name" value="REGULATORY COMPONENTS OF SENSORY TRANSDUCTION SYSTEM"/>
    <property type="match status" value="1"/>
</dbReference>
<dbReference type="GO" id="GO:0005886">
    <property type="term" value="C:plasma membrane"/>
    <property type="evidence" value="ECO:0007669"/>
    <property type="project" value="TreeGrafter"/>
</dbReference>
<evidence type="ECO:0000259" key="2">
    <source>
        <dbReference type="PROSITE" id="PS50887"/>
    </source>
</evidence>
<protein>
    <submittedName>
        <fullName evidence="3">Diguanylate cyclase (GGDEF) domain-containing protein</fullName>
    </submittedName>
</protein>
<reference evidence="4" key="1">
    <citation type="submission" date="2016-10" db="EMBL/GenBank/DDBJ databases">
        <authorList>
            <person name="Varghese N."/>
            <person name="Submissions S."/>
        </authorList>
    </citation>
    <scope>NUCLEOTIDE SEQUENCE [LARGE SCALE GENOMIC DNA]</scope>
    <source>
        <strain evidence="4">DSM 4771</strain>
    </source>
</reference>
<keyword evidence="1" id="KW-1133">Transmembrane helix</keyword>
<dbReference type="SMART" id="SM00267">
    <property type="entry name" value="GGDEF"/>
    <property type="match status" value="1"/>
</dbReference>
<evidence type="ECO:0000313" key="4">
    <source>
        <dbReference type="Proteomes" id="UP000199225"/>
    </source>
</evidence>
<dbReference type="Proteomes" id="UP000199225">
    <property type="component" value="Unassembled WGS sequence"/>
</dbReference>
<dbReference type="AlphaFoldDB" id="A0A1G8T4E5"/>
<dbReference type="EMBL" id="FNEV01000004">
    <property type="protein sequence ID" value="SDJ36271.1"/>
    <property type="molecule type" value="Genomic_DNA"/>
</dbReference>
<dbReference type="Pfam" id="PF00990">
    <property type="entry name" value="GGDEF"/>
    <property type="match status" value="1"/>
</dbReference>
<accession>A0A1G8T4E5</accession>
<feature type="transmembrane region" description="Helical" evidence="1">
    <location>
        <begin position="32"/>
        <end position="49"/>
    </location>
</feature>
<dbReference type="InterPro" id="IPR029787">
    <property type="entry name" value="Nucleotide_cyclase"/>
</dbReference>
<dbReference type="InterPro" id="IPR043128">
    <property type="entry name" value="Rev_trsase/Diguanyl_cyclase"/>
</dbReference>
<dbReference type="FunFam" id="3.30.70.270:FF:000001">
    <property type="entry name" value="Diguanylate cyclase domain protein"/>
    <property type="match status" value="1"/>
</dbReference>
<dbReference type="PROSITE" id="PS50887">
    <property type="entry name" value="GGDEF"/>
    <property type="match status" value="1"/>
</dbReference>
<name>A0A1G8T4E5_9BACI</name>
<dbReference type="GO" id="GO:0052621">
    <property type="term" value="F:diguanylate cyclase activity"/>
    <property type="evidence" value="ECO:0007669"/>
    <property type="project" value="TreeGrafter"/>
</dbReference>
<keyword evidence="4" id="KW-1185">Reference proteome</keyword>
<keyword evidence="1" id="KW-0472">Membrane</keyword>
<dbReference type="CDD" id="cd01949">
    <property type="entry name" value="GGDEF"/>
    <property type="match status" value="1"/>
</dbReference>
<dbReference type="OrthoDB" id="9759607at2"/>
<dbReference type="InterPro" id="IPR003018">
    <property type="entry name" value="GAF"/>
</dbReference>
<dbReference type="Pfam" id="PF13185">
    <property type="entry name" value="GAF_2"/>
    <property type="match status" value="1"/>
</dbReference>
<proteinExistence type="predicted"/>
<dbReference type="GO" id="GO:0043709">
    <property type="term" value="P:cell adhesion involved in single-species biofilm formation"/>
    <property type="evidence" value="ECO:0007669"/>
    <property type="project" value="TreeGrafter"/>
</dbReference>
<dbReference type="NCBIfam" id="TIGR00254">
    <property type="entry name" value="GGDEF"/>
    <property type="match status" value="1"/>
</dbReference>
<dbReference type="RefSeq" id="WP_093193433.1">
    <property type="nucleotide sequence ID" value="NZ_FNEV01000004.1"/>
</dbReference>
<gene>
    <name evidence="3" type="ORF">SAMN04490247_1694</name>
</gene>
<sequence>MTPYILAVLCTFFLGLLVNLLRFKQKNASHRLVLIGGSALAVILIDVVYPSADIEWLVLLFIGVSVATSRLHGAVFSIVLSVSYLILRGFPVELLEVVTYPLFAVTLLYLLDYINELRRQRQRRLDLALHTSKQLNIFREVSYKIQQTMDENQVLQIILTAVTAGYGFSFNRAMVFLLSEDGKRLEGKMATGPLTPEEGFETWQLIAENKYKLNDLFRLKEIEKTIDHPLNEKVRRLSLRLDGNTIVEQAMKQRKPFICKRSNESDIVRKRLELHFQMEECAIIPFFHQQDVMGVMFIDNPVNNLPITDEWVDQVLPLTHQASIALYQSKLYNRIEELAQKDGLTGLFNQRVFQQDIERFLAGKKQAPVSLVLMDIDHFKVYNDTNGHLLGNEVLTQLADILEASVKSFGHAYRFGGEEFVLLLPDTSLVDAKDIAETIRNLIETTEFPSESSQPGKILTVSVGVSSTELDETMCAEELIEITDEALYEAKSSGKNKVVTTEEHVL</sequence>
<dbReference type="InterPro" id="IPR050469">
    <property type="entry name" value="Diguanylate_Cyclase"/>
</dbReference>
<dbReference type="STRING" id="86666.SAMN04490247_1694"/>
<organism evidence="3 4">
    <name type="scientific">Salimicrobium halophilum</name>
    <dbReference type="NCBI Taxonomy" id="86666"/>
    <lineage>
        <taxon>Bacteria</taxon>
        <taxon>Bacillati</taxon>
        <taxon>Bacillota</taxon>
        <taxon>Bacilli</taxon>
        <taxon>Bacillales</taxon>
        <taxon>Bacillaceae</taxon>
        <taxon>Salimicrobium</taxon>
    </lineage>
</organism>
<dbReference type="SMART" id="SM00065">
    <property type="entry name" value="GAF"/>
    <property type="match status" value="1"/>
</dbReference>